<dbReference type="PROSITE" id="PS50026">
    <property type="entry name" value="EGF_3"/>
    <property type="match status" value="1"/>
</dbReference>
<dbReference type="InterPro" id="IPR001762">
    <property type="entry name" value="Disintegrin_dom"/>
</dbReference>
<dbReference type="PROSITE" id="PS50215">
    <property type="entry name" value="ADAM_MEPRO"/>
    <property type="match status" value="1"/>
</dbReference>
<keyword evidence="4 9" id="KW-0472">Membrane</keyword>
<comment type="caution">
    <text evidence="7">Lacks conserved residue(s) required for the propagation of feature annotation.</text>
</comment>
<feature type="binding site" evidence="8">
    <location>
        <position position="340"/>
    </location>
    <ligand>
        <name>Zn(2+)</name>
        <dbReference type="ChEBI" id="CHEBI:29105"/>
        <note>catalytic</note>
    </ligand>
</feature>
<dbReference type="Pfam" id="PF01421">
    <property type="entry name" value="Reprolysin"/>
    <property type="match status" value="1"/>
</dbReference>
<accession>A0A4X2KQD5</accession>
<feature type="domain" description="Disintegrin" evidence="12">
    <location>
        <begin position="406"/>
        <end position="492"/>
    </location>
</feature>
<dbReference type="SMART" id="SM00608">
    <property type="entry name" value="ACR"/>
    <property type="match status" value="1"/>
</dbReference>
<keyword evidence="3 9" id="KW-1133">Transmembrane helix</keyword>
<dbReference type="SUPFAM" id="SSF57552">
    <property type="entry name" value="Blood coagulation inhibitor (disintegrin)"/>
    <property type="match status" value="1"/>
</dbReference>
<dbReference type="InterPro" id="IPR000742">
    <property type="entry name" value="EGF"/>
</dbReference>
<dbReference type="GeneTree" id="ENSGT00940000161067"/>
<dbReference type="SUPFAM" id="SSF55486">
    <property type="entry name" value="Metalloproteases ('zincins'), catalytic domain"/>
    <property type="match status" value="1"/>
</dbReference>
<feature type="domain" description="Peptidase M12B" evidence="13">
    <location>
        <begin position="206"/>
        <end position="398"/>
    </location>
</feature>
<evidence type="ECO:0000256" key="2">
    <source>
        <dbReference type="ARBA" id="ARBA00022692"/>
    </source>
</evidence>
<dbReference type="FunFam" id="4.10.70.10:FF:000001">
    <property type="entry name" value="Disintegrin and metalloproteinase domain-containing protein 22"/>
    <property type="match status" value="1"/>
</dbReference>
<dbReference type="CDD" id="cd04269">
    <property type="entry name" value="ZnMc_adamalysin_II_like"/>
    <property type="match status" value="1"/>
</dbReference>
<comment type="subcellular location">
    <subcellularLocation>
        <location evidence="1">Membrane</location>
        <topology evidence="1">Single-pass type I membrane protein</topology>
    </subcellularLocation>
</comment>
<evidence type="ECO:0000256" key="9">
    <source>
        <dbReference type="SAM" id="Phobius"/>
    </source>
</evidence>
<feature type="disulfide bond" evidence="6">
    <location>
        <begin position="464"/>
        <end position="484"/>
    </location>
</feature>
<dbReference type="Gene3D" id="4.10.70.10">
    <property type="entry name" value="Disintegrin domain"/>
    <property type="match status" value="1"/>
</dbReference>
<feature type="binding site" evidence="8">
    <location>
        <position position="344"/>
    </location>
    <ligand>
        <name>Zn(2+)</name>
        <dbReference type="ChEBI" id="CHEBI:29105"/>
        <note>catalytic</note>
    </ligand>
</feature>
<organism evidence="14 15">
    <name type="scientific">Vombatus ursinus</name>
    <name type="common">Common wombat</name>
    <dbReference type="NCBI Taxonomy" id="29139"/>
    <lineage>
        <taxon>Eukaryota</taxon>
        <taxon>Metazoa</taxon>
        <taxon>Chordata</taxon>
        <taxon>Craniata</taxon>
        <taxon>Vertebrata</taxon>
        <taxon>Euteleostomi</taxon>
        <taxon>Mammalia</taxon>
        <taxon>Metatheria</taxon>
        <taxon>Diprotodontia</taxon>
        <taxon>Vombatidae</taxon>
        <taxon>Vombatus</taxon>
    </lineage>
</organism>
<dbReference type="PROSITE" id="PS00427">
    <property type="entry name" value="DISINTEGRIN_1"/>
    <property type="match status" value="1"/>
</dbReference>
<evidence type="ECO:0000256" key="7">
    <source>
        <dbReference type="PROSITE-ProRule" id="PRU00076"/>
    </source>
</evidence>
<feature type="disulfide bond" evidence="7">
    <location>
        <begin position="650"/>
        <end position="659"/>
    </location>
</feature>
<evidence type="ECO:0000256" key="3">
    <source>
        <dbReference type="ARBA" id="ARBA00022989"/>
    </source>
</evidence>
<keyword evidence="7" id="KW-0245">EGF-like domain</keyword>
<evidence type="ECO:0000256" key="8">
    <source>
        <dbReference type="PROSITE-ProRule" id="PRU00276"/>
    </source>
</evidence>
<dbReference type="GO" id="GO:0006508">
    <property type="term" value="P:proteolysis"/>
    <property type="evidence" value="ECO:0007669"/>
    <property type="project" value="InterPro"/>
</dbReference>
<sequence length="716" mass="79698">MGTARAQRLLSAPLMVLGLGVLLAPVGGQPHQSGWRFASSEVVIPLQLGGFDHRDHPGQLSYMLHFGGRRHVVHLQLKKLLLPRHLPVFTYTDQGSVQMDYAFIPKDCYYRGYIEGALGSLAALSTCHGGLQGMLQVNSLYYEIEPLPASPIFQHLVYPVENKKKGPGWKCGLNDEEIDRQVLEKKGLRQSVPRASPKDSWWPRTRFVELMVVVDNFWYKYAWENETEVIYQVLEVVNIIDSLYYPMDAYINLSGVEIWTNSNPMDFSNGIKVTLDVFSHWKQAIHERLPHDVAHLFVRYNFGIDKGLAYVGTICHSLKSAGVNAYVEDNLLEFSVTVAHGLGHNLGMIHDRDFCICAQKQCIMYADFGLTDVFSNCSYASYFDQFSEQFIDCLANPLETYKIAPSKLCGNQVVEEGEECDCGSVKECSKDSCCKPGCTLRPHADCASGLCCVNCKIAPAGTLCRPARTPCDLPEYCNGTSVLCQKDFYMQDGTPCTKDAVCYQNICSDRIQQCKAIFGETAYEAPLICYKEANVKGDQFGNCSLDGHTYRKCDTAHVLCGRLQCTNVKQIPRLEEFTTVLQVYVNGVTCIGMDSLIGKDTGNVNNGAVCGHGKICLNKKCVDYSALNYDCTAKKCNSNGVCNNKKNCHCLSGWDPPFCLKRGFGGSIDSGPPPKWKANYALIVCSLASLLAYTEPFLLVYFSYFLKIIIAKCFPE</sequence>
<dbReference type="InterPro" id="IPR036436">
    <property type="entry name" value="Disintegrin_dom_sf"/>
</dbReference>
<dbReference type="Pfam" id="PF08516">
    <property type="entry name" value="ADAM_CR"/>
    <property type="match status" value="1"/>
</dbReference>
<dbReference type="FunFam" id="3.40.390.10:FF:000002">
    <property type="entry name" value="Disintegrin and metalloproteinase domain-containing protein 22"/>
    <property type="match status" value="1"/>
</dbReference>
<dbReference type="PANTHER" id="PTHR11905">
    <property type="entry name" value="ADAM A DISINTEGRIN AND METALLOPROTEASE DOMAIN"/>
    <property type="match status" value="1"/>
</dbReference>
<dbReference type="Proteomes" id="UP000314987">
    <property type="component" value="Unassembled WGS sequence"/>
</dbReference>
<proteinExistence type="predicted"/>
<dbReference type="GO" id="GO:0046872">
    <property type="term" value="F:metal ion binding"/>
    <property type="evidence" value="ECO:0007669"/>
    <property type="project" value="UniProtKB-KW"/>
</dbReference>
<gene>
    <name evidence="14" type="primary">LOC114030094</name>
</gene>
<dbReference type="InterPro" id="IPR006586">
    <property type="entry name" value="ADAM_Cys-rich"/>
</dbReference>
<reference evidence="15" key="1">
    <citation type="submission" date="2018-12" db="EMBL/GenBank/DDBJ databases">
        <authorList>
            <person name="Yazar S."/>
        </authorList>
    </citation>
    <scope>NUCLEOTIDE SEQUENCE [LARGE SCALE GENOMIC DNA]</scope>
</reference>
<feature type="disulfide bond" evidence="8">
    <location>
        <begin position="357"/>
        <end position="362"/>
    </location>
</feature>
<dbReference type="PROSITE" id="PS01186">
    <property type="entry name" value="EGF_2"/>
    <property type="match status" value="1"/>
</dbReference>
<keyword evidence="8" id="KW-0479">Metal-binding</keyword>
<evidence type="ECO:0000259" key="13">
    <source>
        <dbReference type="PROSITE" id="PS50215"/>
    </source>
</evidence>
<dbReference type="InterPro" id="IPR001590">
    <property type="entry name" value="Peptidase_M12B"/>
</dbReference>
<dbReference type="Ensembl" id="ENSVURT00010016388.1">
    <property type="protein sequence ID" value="ENSVURP00010014399.1"/>
    <property type="gene ID" value="ENSVURG00010011066.1"/>
</dbReference>
<feature type="transmembrane region" description="Helical" evidence="9">
    <location>
        <begin position="680"/>
        <end position="702"/>
    </location>
</feature>
<evidence type="ECO:0000313" key="14">
    <source>
        <dbReference type="Ensembl" id="ENSVURP00010014399.1"/>
    </source>
</evidence>
<dbReference type="InterPro" id="IPR034027">
    <property type="entry name" value="Reprolysin_adamalysin"/>
</dbReference>
<dbReference type="GO" id="GO:0009897">
    <property type="term" value="C:external side of plasma membrane"/>
    <property type="evidence" value="ECO:0007669"/>
    <property type="project" value="TreeGrafter"/>
</dbReference>
<evidence type="ECO:0000313" key="15">
    <source>
        <dbReference type="Proteomes" id="UP000314987"/>
    </source>
</evidence>
<dbReference type="STRING" id="29139.ENSVURP00010014399"/>
<evidence type="ECO:0000259" key="11">
    <source>
        <dbReference type="PROSITE" id="PS50026"/>
    </source>
</evidence>
<evidence type="ECO:0000256" key="5">
    <source>
        <dbReference type="ARBA" id="ARBA00023157"/>
    </source>
</evidence>
<dbReference type="GO" id="GO:0008584">
    <property type="term" value="P:male gonad development"/>
    <property type="evidence" value="ECO:0007669"/>
    <property type="project" value="TreeGrafter"/>
</dbReference>
<feature type="binding site" evidence="8">
    <location>
        <position position="350"/>
    </location>
    <ligand>
        <name>Zn(2+)</name>
        <dbReference type="ChEBI" id="CHEBI:29105"/>
        <note>catalytic</note>
    </ligand>
</feature>
<dbReference type="OMA" id="RIHATES"/>
<dbReference type="InterPro" id="IPR002870">
    <property type="entry name" value="Peptidase_M12B_N"/>
</dbReference>
<dbReference type="SMART" id="SM00050">
    <property type="entry name" value="DISIN"/>
    <property type="match status" value="1"/>
</dbReference>
<dbReference type="PANTHER" id="PTHR11905:SF232">
    <property type="entry name" value="DISINTEGRIN AND METALLOPROTEINASE DOMAIN-CONTAINING PROTEIN 20"/>
    <property type="match status" value="1"/>
</dbReference>
<dbReference type="Pfam" id="PF00200">
    <property type="entry name" value="Disintegrin"/>
    <property type="match status" value="1"/>
</dbReference>
<evidence type="ECO:0000259" key="12">
    <source>
        <dbReference type="PROSITE" id="PS50214"/>
    </source>
</evidence>
<evidence type="ECO:0008006" key="16">
    <source>
        <dbReference type="Google" id="ProtNLM"/>
    </source>
</evidence>
<dbReference type="PROSITE" id="PS50214">
    <property type="entry name" value="DISINTEGRIN_2"/>
    <property type="match status" value="1"/>
</dbReference>
<dbReference type="Ensembl" id="ENSVURT00010029291.1">
    <property type="protein sequence ID" value="ENSVURP00010025724.1"/>
    <property type="gene ID" value="ENSVURG00010019702.1"/>
</dbReference>
<feature type="chain" id="PRO_5044616099" description="ADAM metallopeptidase domain 20" evidence="10">
    <location>
        <begin position="29"/>
        <end position="716"/>
    </location>
</feature>
<keyword evidence="8" id="KW-0862">Zinc</keyword>
<dbReference type="AlphaFoldDB" id="A0A4X2KQD5"/>
<dbReference type="InterPro" id="IPR018358">
    <property type="entry name" value="Disintegrin_CS"/>
</dbReference>
<protein>
    <recommendedName>
        <fullName evidence="16">ADAM metallopeptidase domain 20</fullName>
    </recommendedName>
</protein>
<name>A0A4X2KQD5_VOMUR</name>
<dbReference type="PRINTS" id="PR00289">
    <property type="entry name" value="DISINTEGRIN"/>
</dbReference>
<evidence type="ECO:0000256" key="4">
    <source>
        <dbReference type="ARBA" id="ARBA00023136"/>
    </source>
</evidence>
<dbReference type="GO" id="GO:0004222">
    <property type="term" value="F:metalloendopeptidase activity"/>
    <property type="evidence" value="ECO:0007669"/>
    <property type="project" value="InterPro"/>
</dbReference>
<keyword evidence="2 9" id="KW-0812">Transmembrane</keyword>
<keyword evidence="15" id="KW-1185">Reference proteome</keyword>
<keyword evidence="5 7" id="KW-1015">Disulfide bond</keyword>
<reference evidence="14" key="2">
    <citation type="submission" date="2025-05" db="UniProtKB">
        <authorList>
            <consortium name="Ensembl"/>
        </authorList>
    </citation>
    <scope>IDENTIFICATION</scope>
</reference>
<feature type="domain" description="EGF-like" evidence="11">
    <location>
        <begin position="627"/>
        <end position="660"/>
    </location>
</feature>
<evidence type="ECO:0000256" key="1">
    <source>
        <dbReference type="ARBA" id="ARBA00004479"/>
    </source>
</evidence>
<evidence type="ECO:0000256" key="6">
    <source>
        <dbReference type="PROSITE-ProRule" id="PRU00068"/>
    </source>
</evidence>
<dbReference type="InterPro" id="IPR024079">
    <property type="entry name" value="MetalloPept_cat_dom_sf"/>
</dbReference>
<dbReference type="GO" id="GO:1990913">
    <property type="term" value="C:sperm head plasma membrane"/>
    <property type="evidence" value="ECO:0007669"/>
    <property type="project" value="TreeGrafter"/>
</dbReference>
<evidence type="ECO:0000256" key="10">
    <source>
        <dbReference type="SAM" id="SignalP"/>
    </source>
</evidence>
<feature type="signal peptide" evidence="10">
    <location>
        <begin position="1"/>
        <end position="28"/>
    </location>
</feature>
<keyword evidence="10" id="KW-0732">Signal</keyword>
<dbReference type="Pfam" id="PF01562">
    <property type="entry name" value="Pep_M12B_propep"/>
    <property type="match status" value="1"/>
</dbReference>
<dbReference type="Gene3D" id="3.40.390.10">
    <property type="entry name" value="Collagenase (Catalytic Domain)"/>
    <property type="match status" value="1"/>
</dbReference>